<keyword evidence="3" id="KW-1185">Reference proteome</keyword>
<dbReference type="Proteomes" id="UP000887574">
    <property type="component" value="Unplaced"/>
</dbReference>
<feature type="region of interest" description="Disordered" evidence="1">
    <location>
        <begin position="21"/>
        <end position="50"/>
    </location>
</feature>
<name>A0A915ELV6_9BILA</name>
<keyword evidence="2" id="KW-0812">Transmembrane</keyword>
<evidence type="ECO:0000313" key="3">
    <source>
        <dbReference type="Proteomes" id="UP000887574"/>
    </source>
</evidence>
<feature type="transmembrane region" description="Helical" evidence="2">
    <location>
        <begin position="136"/>
        <end position="152"/>
    </location>
</feature>
<evidence type="ECO:0000256" key="2">
    <source>
        <dbReference type="SAM" id="Phobius"/>
    </source>
</evidence>
<evidence type="ECO:0000256" key="1">
    <source>
        <dbReference type="SAM" id="MobiDB-lite"/>
    </source>
</evidence>
<reference evidence="4" key="1">
    <citation type="submission" date="2022-11" db="UniProtKB">
        <authorList>
            <consortium name="WormBaseParasite"/>
        </authorList>
    </citation>
    <scope>IDENTIFICATION</scope>
</reference>
<keyword evidence="2" id="KW-1133">Transmembrane helix</keyword>
<sequence length="169" mass="18394">MSEHGLLDCLAWHLIPADSQWSTEVEESDPQKNIQPPRSNPNGLSTPTNSNHLLLLESSGQVVKPRSSPCSPTYFGGSCCVIDKSRRSVMDGRRRINSLVTTSSCANSRSPSPSTHWLKHSGLLLPGVANATFNDLLLAIGVNIFLLALLVFQNQMDKCNMFGICKQGS</sequence>
<accession>A0A915ELV6</accession>
<dbReference type="AlphaFoldDB" id="A0A915ELV6"/>
<keyword evidence="2" id="KW-0472">Membrane</keyword>
<feature type="compositionally biased region" description="Polar residues" evidence="1">
    <location>
        <begin position="31"/>
        <end position="50"/>
    </location>
</feature>
<protein>
    <submittedName>
        <fullName evidence="4">Uncharacterized protein</fullName>
    </submittedName>
</protein>
<proteinExistence type="predicted"/>
<evidence type="ECO:0000313" key="4">
    <source>
        <dbReference type="WBParaSite" id="jg7272"/>
    </source>
</evidence>
<organism evidence="3 4">
    <name type="scientific">Ditylenchus dipsaci</name>
    <dbReference type="NCBI Taxonomy" id="166011"/>
    <lineage>
        <taxon>Eukaryota</taxon>
        <taxon>Metazoa</taxon>
        <taxon>Ecdysozoa</taxon>
        <taxon>Nematoda</taxon>
        <taxon>Chromadorea</taxon>
        <taxon>Rhabditida</taxon>
        <taxon>Tylenchina</taxon>
        <taxon>Tylenchomorpha</taxon>
        <taxon>Sphaerularioidea</taxon>
        <taxon>Anguinidae</taxon>
        <taxon>Anguininae</taxon>
        <taxon>Ditylenchus</taxon>
    </lineage>
</organism>
<dbReference type="WBParaSite" id="jg7272">
    <property type="protein sequence ID" value="jg7272"/>
    <property type="gene ID" value="jg7272"/>
</dbReference>